<dbReference type="InterPro" id="IPR001647">
    <property type="entry name" value="HTH_TetR"/>
</dbReference>
<keyword evidence="3" id="KW-0804">Transcription</keyword>
<dbReference type="Proteomes" id="UP000316781">
    <property type="component" value="Unassembled WGS sequence"/>
</dbReference>
<dbReference type="GO" id="GO:0003700">
    <property type="term" value="F:DNA-binding transcription factor activity"/>
    <property type="evidence" value="ECO:0007669"/>
    <property type="project" value="TreeGrafter"/>
</dbReference>
<feature type="region of interest" description="Disordered" evidence="5">
    <location>
        <begin position="1"/>
        <end position="41"/>
    </location>
</feature>
<dbReference type="InterPro" id="IPR036271">
    <property type="entry name" value="Tet_transcr_reg_TetR-rel_C_sf"/>
</dbReference>
<keyword evidence="1" id="KW-0805">Transcription regulation</keyword>
<evidence type="ECO:0000313" key="8">
    <source>
        <dbReference type="Proteomes" id="UP000316781"/>
    </source>
</evidence>
<dbReference type="SUPFAM" id="SSF48498">
    <property type="entry name" value="Tetracyclin repressor-like, C-terminal domain"/>
    <property type="match status" value="1"/>
</dbReference>
<evidence type="ECO:0000313" key="7">
    <source>
        <dbReference type="EMBL" id="TRL37391.1"/>
    </source>
</evidence>
<dbReference type="Pfam" id="PF00440">
    <property type="entry name" value="TetR_N"/>
    <property type="match status" value="1"/>
</dbReference>
<accession>A0A549T696</accession>
<dbReference type="GO" id="GO:0000976">
    <property type="term" value="F:transcription cis-regulatory region binding"/>
    <property type="evidence" value="ECO:0007669"/>
    <property type="project" value="TreeGrafter"/>
</dbReference>
<dbReference type="PANTHER" id="PTHR30055">
    <property type="entry name" value="HTH-TYPE TRANSCRIPTIONAL REGULATOR RUTR"/>
    <property type="match status" value="1"/>
</dbReference>
<evidence type="ECO:0000259" key="6">
    <source>
        <dbReference type="PROSITE" id="PS50977"/>
    </source>
</evidence>
<feature type="compositionally biased region" description="Basic and acidic residues" evidence="5">
    <location>
        <begin position="1"/>
        <end position="11"/>
    </location>
</feature>
<dbReference type="FunFam" id="1.10.10.60:FF:000141">
    <property type="entry name" value="TetR family transcriptional regulator"/>
    <property type="match status" value="1"/>
</dbReference>
<gene>
    <name evidence="7" type="ORF">FM996_02510</name>
</gene>
<sequence length="227" mass="25393">MSSRDPAERIEMTNGPTKTPKSEEARRAGRGPSPEKTAQTRRVIVDAALGEFLEKGYADTTMDGVARRAGVAKGTPYRYFPAKEALFEAMVREKIAGALIDADPANRRPDEKVSTFLRRTMLVSIREIERNGRAAIARLMLVEGARFPEMTEIYRRVMFEPLLKQIHALAVAARAGGELRRPELEDYPHLLIAPIWFAIIHNGLLDRAHPLDIGDLFEANLDLVFDA</sequence>
<evidence type="ECO:0000256" key="4">
    <source>
        <dbReference type="PROSITE-ProRule" id="PRU00335"/>
    </source>
</evidence>
<proteinExistence type="predicted"/>
<name>A0A549T696_METSR</name>
<evidence type="ECO:0000256" key="2">
    <source>
        <dbReference type="ARBA" id="ARBA00023125"/>
    </source>
</evidence>
<feature type="domain" description="HTH tetR-type" evidence="6">
    <location>
        <begin position="38"/>
        <end position="98"/>
    </location>
</feature>
<dbReference type="InterPro" id="IPR009057">
    <property type="entry name" value="Homeodomain-like_sf"/>
</dbReference>
<dbReference type="SUPFAM" id="SSF46689">
    <property type="entry name" value="Homeodomain-like"/>
    <property type="match status" value="1"/>
</dbReference>
<reference evidence="7 8" key="1">
    <citation type="submission" date="2019-07" db="EMBL/GenBank/DDBJ databases">
        <title>Ln-dependent methylotrophs.</title>
        <authorList>
            <person name="Tani A."/>
        </authorList>
    </citation>
    <scope>NUCLEOTIDE SEQUENCE [LARGE SCALE GENOMIC DNA]</scope>
    <source>
        <strain evidence="7 8">SM89A</strain>
    </source>
</reference>
<dbReference type="Gene3D" id="1.10.357.10">
    <property type="entry name" value="Tetracycline Repressor, domain 2"/>
    <property type="match status" value="1"/>
</dbReference>
<dbReference type="AlphaFoldDB" id="A0A549T696"/>
<dbReference type="InterPro" id="IPR050109">
    <property type="entry name" value="HTH-type_TetR-like_transc_reg"/>
</dbReference>
<evidence type="ECO:0000256" key="5">
    <source>
        <dbReference type="SAM" id="MobiDB-lite"/>
    </source>
</evidence>
<dbReference type="EMBL" id="VJMF01000012">
    <property type="protein sequence ID" value="TRL37391.1"/>
    <property type="molecule type" value="Genomic_DNA"/>
</dbReference>
<dbReference type="PRINTS" id="PR00455">
    <property type="entry name" value="HTHTETR"/>
</dbReference>
<evidence type="ECO:0000256" key="3">
    <source>
        <dbReference type="ARBA" id="ARBA00023163"/>
    </source>
</evidence>
<dbReference type="PANTHER" id="PTHR30055:SF223">
    <property type="entry name" value="HTH-TYPE TRANSCRIPTIONAL REGULATOR UIDR"/>
    <property type="match status" value="1"/>
</dbReference>
<comment type="caution">
    <text evidence="7">The sequence shown here is derived from an EMBL/GenBank/DDBJ whole genome shotgun (WGS) entry which is preliminary data.</text>
</comment>
<dbReference type="PROSITE" id="PS50977">
    <property type="entry name" value="HTH_TETR_2"/>
    <property type="match status" value="1"/>
</dbReference>
<keyword evidence="2 4" id="KW-0238">DNA-binding</keyword>
<organism evidence="7 8">
    <name type="scientific">Methylosinus sporium</name>
    <dbReference type="NCBI Taxonomy" id="428"/>
    <lineage>
        <taxon>Bacteria</taxon>
        <taxon>Pseudomonadati</taxon>
        <taxon>Pseudomonadota</taxon>
        <taxon>Alphaproteobacteria</taxon>
        <taxon>Hyphomicrobiales</taxon>
        <taxon>Methylocystaceae</taxon>
        <taxon>Methylosinus</taxon>
    </lineage>
</organism>
<feature type="DNA-binding region" description="H-T-H motif" evidence="4">
    <location>
        <begin position="61"/>
        <end position="80"/>
    </location>
</feature>
<protein>
    <submittedName>
        <fullName evidence="7">TetR/AcrR family transcriptional regulator</fullName>
    </submittedName>
</protein>
<evidence type="ECO:0000256" key="1">
    <source>
        <dbReference type="ARBA" id="ARBA00023015"/>
    </source>
</evidence>